<evidence type="ECO:0008006" key="4">
    <source>
        <dbReference type="Google" id="ProtNLM"/>
    </source>
</evidence>
<dbReference type="Proteomes" id="UP000005237">
    <property type="component" value="Unassembled WGS sequence"/>
</dbReference>
<feature type="chain" id="PRO_5035931220" description="RING-CH-type domain-containing protein" evidence="1">
    <location>
        <begin position="24"/>
        <end position="163"/>
    </location>
</feature>
<protein>
    <recommendedName>
        <fullName evidence="4">RING-CH-type domain-containing protein</fullName>
    </recommendedName>
</protein>
<reference evidence="3" key="1">
    <citation type="submission" date="2010-08" db="EMBL/GenBank/DDBJ databases">
        <authorList>
            <consortium name="Caenorhabditis japonica Sequencing Consortium"/>
            <person name="Wilson R.K."/>
        </authorList>
    </citation>
    <scope>NUCLEOTIDE SEQUENCE [LARGE SCALE GENOMIC DNA]</scope>
    <source>
        <strain evidence="3">DF5081</strain>
    </source>
</reference>
<feature type="signal peptide" evidence="1">
    <location>
        <begin position="1"/>
        <end position="23"/>
    </location>
</feature>
<dbReference type="EnsemblMetazoa" id="CJA34051.1">
    <property type="protein sequence ID" value="CJA34051.1"/>
    <property type="gene ID" value="WBGene00209898"/>
</dbReference>
<organism evidence="2 3">
    <name type="scientific">Caenorhabditis japonica</name>
    <dbReference type="NCBI Taxonomy" id="281687"/>
    <lineage>
        <taxon>Eukaryota</taxon>
        <taxon>Metazoa</taxon>
        <taxon>Ecdysozoa</taxon>
        <taxon>Nematoda</taxon>
        <taxon>Chromadorea</taxon>
        <taxon>Rhabditida</taxon>
        <taxon>Rhabditina</taxon>
        <taxon>Rhabditomorpha</taxon>
        <taxon>Rhabditoidea</taxon>
        <taxon>Rhabditidae</taxon>
        <taxon>Peloderinae</taxon>
        <taxon>Caenorhabditis</taxon>
    </lineage>
</organism>
<evidence type="ECO:0000256" key="1">
    <source>
        <dbReference type="SAM" id="SignalP"/>
    </source>
</evidence>
<dbReference type="AlphaFoldDB" id="A0A8R1ILQ1"/>
<reference evidence="2" key="2">
    <citation type="submission" date="2022-06" db="UniProtKB">
        <authorList>
            <consortium name="EnsemblMetazoa"/>
        </authorList>
    </citation>
    <scope>IDENTIFICATION</scope>
    <source>
        <strain evidence="2">DF5081</strain>
    </source>
</reference>
<keyword evidence="3" id="KW-1185">Reference proteome</keyword>
<proteinExistence type="predicted"/>
<evidence type="ECO:0000313" key="3">
    <source>
        <dbReference type="Proteomes" id="UP000005237"/>
    </source>
</evidence>
<evidence type="ECO:0000313" key="2">
    <source>
        <dbReference type="EnsemblMetazoa" id="CJA34051.1"/>
    </source>
</evidence>
<sequence length="163" mass="17996">MNRLKSSSSVVLYLAVITLSASALNCTQCKRPEAWMPNEDAEARIAECQQGLVAPTPCANASHTHCIVSWYRAGGSSGRIVTQRHCGVESDVTGCTLYNSKISRKVRRHLLGREDSNSVHRKETVASFVEVCSTSCPFGECVNSSNHHRFFTALFVFALFFLH</sequence>
<name>A0A8R1ILQ1_CAEJA</name>
<accession>A0A8R1ILQ1</accession>
<keyword evidence="1" id="KW-0732">Signal</keyword>